<dbReference type="OrthoDB" id="5537330at2759"/>
<accession>A0A9W9VIU8</accession>
<dbReference type="Proteomes" id="UP001147782">
    <property type="component" value="Unassembled WGS sequence"/>
</dbReference>
<dbReference type="PANTHER" id="PTHR28180">
    <property type="entry name" value="CONSERVED MITOCHONDRIAL PROTEIN-RELATED"/>
    <property type="match status" value="1"/>
</dbReference>
<comment type="caution">
    <text evidence="1">The sequence shown here is derived from an EMBL/GenBank/DDBJ whole genome shotgun (WGS) entry which is preliminary data.</text>
</comment>
<name>A0A9W9VIU8_9EURO</name>
<evidence type="ECO:0000313" key="1">
    <source>
        <dbReference type="EMBL" id="KAJ5381025.1"/>
    </source>
</evidence>
<dbReference type="SUPFAM" id="SSF69118">
    <property type="entry name" value="AhpD-like"/>
    <property type="match status" value="1"/>
</dbReference>
<dbReference type="InterPro" id="IPR029032">
    <property type="entry name" value="AhpD-like"/>
</dbReference>
<protein>
    <recommendedName>
        <fullName evidence="3">Carboxymuconolactone decarboxylase-like domain-containing protein</fullName>
    </recommendedName>
</protein>
<dbReference type="RefSeq" id="XP_056558596.1">
    <property type="nucleotide sequence ID" value="XM_056696384.1"/>
</dbReference>
<sequence>MANLGYLSEFYGREGTVEITQSNWYIVAAVSLAASGAGHNVPDLYRMATTGLLLEDEKIVQRRIKEAILKTSVLYGFPKALQALLPLFKVIDDDAIDHYGPRTEALQSQCQDREREERGREYFDITWTPDAAAANRATLQKYHPDLYLLALKFGYEYWFSEDAILSNVQTQMCNAAALICSKSPVQAMWHTRAIIRHGGNLDQARMAQDIALRIAYHYNCDTGDIIKVDDIDFEDTRPH</sequence>
<reference evidence="1" key="2">
    <citation type="journal article" date="2023" name="IMA Fungus">
        <title>Comparative genomic study of the Penicillium genus elucidates a diverse pangenome and 15 lateral gene transfer events.</title>
        <authorList>
            <person name="Petersen C."/>
            <person name="Sorensen T."/>
            <person name="Nielsen M.R."/>
            <person name="Sondergaard T.E."/>
            <person name="Sorensen J.L."/>
            <person name="Fitzpatrick D.A."/>
            <person name="Frisvad J.C."/>
            <person name="Nielsen K.L."/>
        </authorList>
    </citation>
    <scope>NUCLEOTIDE SEQUENCE</scope>
    <source>
        <strain evidence="1">IBT 29864</strain>
    </source>
</reference>
<keyword evidence="2" id="KW-1185">Reference proteome</keyword>
<dbReference type="GeneID" id="81435561"/>
<evidence type="ECO:0000313" key="2">
    <source>
        <dbReference type="Proteomes" id="UP001147782"/>
    </source>
</evidence>
<dbReference type="EMBL" id="JAPZBS010000002">
    <property type="protein sequence ID" value="KAJ5381025.1"/>
    <property type="molecule type" value="Genomic_DNA"/>
</dbReference>
<organism evidence="1 2">
    <name type="scientific">Penicillium cataractarum</name>
    <dbReference type="NCBI Taxonomy" id="2100454"/>
    <lineage>
        <taxon>Eukaryota</taxon>
        <taxon>Fungi</taxon>
        <taxon>Dikarya</taxon>
        <taxon>Ascomycota</taxon>
        <taxon>Pezizomycotina</taxon>
        <taxon>Eurotiomycetes</taxon>
        <taxon>Eurotiomycetidae</taxon>
        <taxon>Eurotiales</taxon>
        <taxon>Aspergillaceae</taxon>
        <taxon>Penicillium</taxon>
    </lineage>
</organism>
<evidence type="ECO:0008006" key="3">
    <source>
        <dbReference type="Google" id="ProtNLM"/>
    </source>
</evidence>
<dbReference type="Gene3D" id="1.20.1290.10">
    <property type="entry name" value="AhpD-like"/>
    <property type="match status" value="1"/>
</dbReference>
<dbReference type="InterPro" id="IPR052999">
    <property type="entry name" value="PTS1_Protein"/>
</dbReference>
<gene>
    <name evidence="1" type="ORF">N7496_003453</name>
</gene>
<reference evidence="1" key="1">
    <citation type="submission" date="2022-11" db="EMBL/GenBank/DDBJ databases">
        <authorList>
            <person name="Petersen C."/>
        </authorList>
    </citation>
    <scope>NUCLEOTIDE SEQUENCE</scope>
    <source>
        <strain evidence="1">IBT 29864</strain>
    </source>
</reference>
<proteinExistence type="predicted"/>
<dbReference type="AlphaFoldDB" id="A0A9W9VIU8"/>